<sequence>MLLRSIRASLPTVARRFSAEAATAAAEIPEAAFTSAAVGTAEVPVEASVSPATGKAPDGPATKIASASTAAKASEGAAIRQGDDGGRAAAETQLRRTISMLRKFKRYERALEVCALRSECSRSRL</sequence>
<protein>
    <submittedName>
        <fullName evidence="2">Uncharacterized protein</fullName>
    </submittedName>
</protein>
<evidence type="ECO:0000313" key="3">
    <source>
        <dbReference type="Proteomes" id="UP000806378"/>
    </source>
</evidence>
<organism evidence="2 3">
    <name type="scientific">Corymbia citriodora subsp. variegata</name>
    <dbReference type="NCBI Taxonomy" id="360336"/>
    <lineage>
        <taxon>Eukaryota</taxon>
        <taxon>Viridiplantae</taxon>
        <taxon>Streptophyta</taxon>
        <taxon>Embryophyta</taxon>
        <taxon>Tracheophyta</taxon>
        <taxon>Spermatophyta</taxon>
        <taxon>Magnoliopsida</taxon>
        <taxon>eudicotyledons</taxon>
        <taxon>Gunneridae</taxon>
        <taxon>Pentapetalae</taxon>
        <taxon>rosids</taxon>
        <taxon>malvids</taxon>
        <taxon>Myrtales</taxon>
        <taxon>Myrtaceae</taxon>
        <taxon>Myrtoideae</taxon>
        <taxon>Eucalypteae</taxon>
        <taxon>Corymbia</taxon>
    </lineage>
</organism>
<dbReference type="EMBL" id="MU090870">
    <property type="protein sequence ID" value="KAF7847388.1"/>
    <property type="molecule type" value="Genomic_DNA"/>
</dbReference>
<feature type="compositionally biased region" description="Low complexity" evidence="1">
    <location>
        <begin position="61"/>
        <end position="79"/>
    </location>
</feature>
<comment type="caution">
    <text evidence="2">The sequence shown here is derived from an EMBL/GenBank/DDBJ whole genome shotgun (WGS) entry which is preliminary data.</text>
</comment>
<gene>
    <name evidence="2" type="ORF">BT93_L3013</name>
</gene>
<name>A0A8T0CI76_CORYI</name>
<proteinExistence type="predicted"/>
<reference evidence="2" key="1">
    <citation type="submission" date="2020-05" db="EMBL/GenBank/DDBJ databases">
        <title>WGS assembly of Corymbia citriodora subspecies variegata.</title>
        <authorList>
            <person name="Barry K."/>
            <person name="Hundley H."/>
            <person name="Shu S."/>
            <person name="Jenkins J."/>
            <person name="Grimwood J."/>
            <person name="Baten A."/>
        </authorList>
    </citation>
    <scope>NUCLEOTIDE SEQUENCE</scope>
    <source>
        <strain evidence="2">CV2-018</strain>
    </source>
</reference>
<evidence type="ECO:0000313" key="2">
    <source>
        <dbReference type="EMBL" id="KAF7847388.1"/>
    </source>
</evidence>
<dbReference type="OrthoDB" id="10625249at2759"/>
<accession>A0A8T0CI76</accession>
<dbReference type="AlphaFoldDB" id="A0A8T0CI76"/>
<dbReference type="Gramene" id="rna-gnl|WGS:JABURB|Cocit.L3013.1">
    <property type="protein sequence ID" value="cds-KAF7847388.1"/>
    <property type="gene ID" value="gene-BT93_L3013"/>
</dbReference>
<dbReference type="Proteomes" id="UP000806378">
    <property type="component" value="Unassembled WGS sequence"/>
</dbReference>
<feature type="region of interest" description="Disordered" evidence="1">
    <location>
        <begin position="49"/>
        <end position="90"/>
    </location>
</feature>
<keyword evidence="3" id="KW-1185">Reference proteome</keyword>
<evidence type="ECO:0000256" key="1">
    <source>
        <dbReference type="SAM" id="MobiDB-lite"/>
    </source>
</evidence>